<dbReference type="EMBL" id="CAEQ01001533">
    <property type="protein sequence ID" value="CCD14484.1"/>
    <property type="molecule type" value="Genomic_DNA"/>
</dbReference>
<evidence type="ECO:0000256" key="6">
    <source>
        <dbReference type="ARBA" id="ARBA00023136"/>
    </source>
</evidence>
<evidence type="ECO:0000256" key="5">
    <source>
        <dbReference type="ARBA" id="ARBA00022729"/>
    </source>
</evidence>
<reference evidence="12 13" key="2">
    <citation type="journal article" date="2012" name="Proc. Natl. Acad. Sci. U.S.A.">
        <title>Antigenic diversity is generated by distinct evolutionary mechanisms in African trypanosome species.</title>
        <authorList>
            <person name="Jackson A.P."/>
            <person name="Berry A."/>
            <person name="Aslett M."/>
            <person name="Allison H.C."/>
            <person name="Burton P."/>
            <person name="Vavrova-Anderson J."/>
            <person name="Brown R."/>
            <person name="Browne H."/>
            <person name="Corton N."/>
            <person name="Hauser H."/>
            <person name="Gamble J."/>
            <person name="Gilderthorp R."/>
            <person name="Marcello L."/>
            <person name="McQuillan J."/>
            <person name="Otto T.D."/>
            <person name="Quail M.A."/>
            <person name="Sanders M.J."/>
            <person name="van Tonder A."/>
            <person name="Ginger M.L."/>
            <person name="Field M.C."/>
            <person name="Barry J.D."/>
            <person name="Hertz-Fowler C."/>
            <person name="Berriman M."/>
        </authorList>
    </citation>
    <scope>NUCLEOTIDE SEQUENCE [LARGE SCALE GENOMIC DNA]</scope>
    <source>
        <strain evidence="12 13">IL3000</strain>
    </source>
</reference>
<accession>F9WB53</accession>
<keyword evidence="5 10" id="KW-0732">Signal</keyword>
<evidence type="ECO:0000256" key="7">
    <source>
        <dbReference type="ARBA" id="ARBA00023180"/>
    </source>
</evidence>
<evidence type="ECO:0000313" key="13">
    <source>
        <dbReference type="Proteomes" id="UP000000702"/>
    </source>
</evidence>
<evidence type="ECO:0000256" key="2">
    <source>
        <dbReference type="ARBA" id="ARBA00004609"/>
    </source>
</evidence>
<evidence type="ECO:0000256" key="8">
    <source>
        <dbReference type="ARBA" id="ARBA00023288"/>
    </source>
</evidence>
<protein>
    <submittedName>
        <fullName evidence="12">Variant surface glycoprotein</fullName>
    </submittedName>
</protein>
<evidence type="ECO:0000256" key="1">
    <source>
        <dbReference type="ARBA" id="ARBA00002523"/>
    </source>
</evidence>
<comment type="caution">
    <text evidence="12">The sequence shown here is derived from an EMBL/GenBank/DDBJ whole genome shotgun (WGS) entry which is preliminary data.</text>
</comment>
<feature type="domain" description="Trypanosome variant surface glycoprotein B-type N-terminal" evidence="11">
    <location>
        <begin position="57"/>
        <end position="282"/>
    </location>
</feature>
<keyword evidence="4" id="KW-0336">GPI-anchor</keyword>
<name>F9WB53_TRYCI</name>
<keyword evidence="8" id="KW-0449">Lipoprotein</keyword>
<evidence type="ECO:0000256" key="4">
    <source>
        <dbReference type="ARBA" id="ARBA00022622"/>
    </source>
</evidence>
<evidence type="ECO:0000256" key="3">
    <source>
        <dbReference type="ARBA" id="ARBA00022475"/>
    </source>
</evidence>
<dbReference type="Proteomes" id="UP000000702">
    <property type="component" value="Unassembled WGS sequence"/>
</dbReference>
<keyword evidence="13" id="KW-1185">Reference proteome</keyword>
<sequence length="356" mass="39334">MRMVKFCFIVFLVVMGVLASFVVGEEEDHNKGAHERLCNVLREAVGMWEDGGARLSAPLKTALGRTIFGKDSDWGTVVSLKNSFPSDYKGVSDTSGSRYFLCGDQPQQDHSPMAKTARRPGHSAPHDLVCLCTAGDGGWPVNGTVGGEQTLCGKQANKLGVETEKKGWSHKKNEGENQIQATWTNVVQECLQGTDKGTRLKDALNTFIEKLGTVTSGANTYKVLGYTGRDAYPCSGSKIQGICVKYYPEEQNAIPWWKQLEDAINKDEAEKQQKRREEESSKQENSQKRRDPQKKDQPQPTQEPRTAALRSAPQSSQEDEQDNTENISNPIATLEDTSGTPIISPCTWFLSALLFI</sequence>
<reference evidence="13" key="1">
    <citation type="submission" date="2011-07" db="EMBL/GenBank/DDBJ databases">
        <title>Divergent evolution of antigenic variation in African trypanosomes.</title>
        <authorList>
            <person name="Jackson A.P."/>
            <person name="Berry A."/>
            <person name="Allison H.C."/>
            <person name="Burton P."/>
            <person name="Anderson J."/>
            <person name="Aslett M."/>
            <person name="Brown R."/>
            <person name="Corton N."/>
            <person name="Harris D."/>
            <person name="Hauser H."/>
            <person name="Gamble J."/>
            <person name="Gilderthorp R."/>
            <person name="McQuillan J."/>
            <person name="Quail M.A."/>
            <person name="Sanders M."/>
            <person name="Van Tonder A."/>
            <person name="Ginger M.L."/>
            <person name="Donelson J.E."/>
            <person name="Field M.C."/>
            <person name="Barry J.D."/>
            <person name="Berriman M."/>
            <person name="Hertz-Fowler C."/>
        </authorList>
    </citation>
    <scope>NUCLEOTIDE SEQUENCE [LARGE SCALE GENOMIC DNA]</scope>
    <source>
        <strain evidence="13">IL3000</strain>
    </source>
</reference>
<keyword evidence="7" id="KW-0325">Glycoprotein</keyword>
<feature type="chain" id="PRO_5003394649" evidence="10">
    <location>
        <begin position="20"/>
        <end position="356"/>
    </location>
</feature>
<evidence type="ECO:0000256" key="9">
    <source>
        <dbReference type="SAM" id="MobiDB-lite"/>
    </source>
</evidence>
<dbReference type="GO" id="GO:0005886">
    <property type="term" value="C:plasma membrane"/>
    <property type="evidence" value="ECO:0007669"/>
    <property type="project" value="UniProtKB-SubCell"/>
</dbReference>
<keyword evidence="6" id="KW-0472">Membrane</keyword>
<feature type="region of interest" description="Disordered" evidence="9">
    <location>
        <begin position="267"/>
        <end position="340"/>
    </location>
</feature>
<organism evidence="12 13">
    <name type="scientific">Trypanosoma congolense (strain IL3000)</name>
    <dbReference type="NCBI Taxonomy" id="1068625"/>
    <lineage>
        <taxon>Eukaryota</taxon>
        <taxon>Discoba</taxon>
        <taxon>Euglenozoa</taxon>
        <taxon>Kinetoplastea</taxon>
        <taxon>Metakinetoplastina</taxon>
        <taxon>Trypanosomatida</taxon>
        <taxon>Trypanosomatidae</taxon>
        <taxon>Trypanosoma</taxon>
        <taxon>Nannomonas</taxon>
    </lineage>
</organism>
<dbReference type="AlphaFoldDB" id="F9WB53"/>
<evidence type="ECO:0000259" key="11">
    <source>
        <dbReference type="Pfam" id="PF13206"/>
    </source>
</evidence>
<comment type="subcellular location">
    <subcellularLocation>
        <location evidence="2">Cell membrane</location>
        <topology evidence="2">Lipid-anchor</topology>
        <topology evidence="2">GPI-anchor</topology>
    </subcellularLocation>
</comment>
<dbReference type="GO" id="GO:0098552">
    <property type="term" value="C:side of membrane"/>
    <property type="evidence" value="ECO:0007669"/>
    <property type="project" value="UniProtKB-KW"/>
</dbReference>
<gene>
    <name evidence="12" type="ORF">TCIL3000_0_50930</name>
</gene>
<evidence type="ECO:0000256" key="10">
    <source>
        <dbReference type="SAM" id="SignalP"/>
    </source>
</evidence>
<feature type="signal peptide" evidence="10">
    <location>
        <begin position="1"/>
        <end position="19"/>
    </location>
</feature>
<feature type="compositionally biased region" description="Polar residues" evidence="9">
    <location>
        <begin position="324"/>
        <end position="340"/>
    </location>
</feature>
<dbReference type="Pfam" id="PF13206">
    <property type="entry name" value="VSG_B"/>
    <property type="match status" value="1"/>
</dbReference>
<keyword evidence="3" id="KW-1003">Cell membrane</keyword>
<feature type="compositionally biased region" description="Basic and acidic residues" evidence="9">
    <location>
        <begin position="267"/>
        <end position="297"/>
    </location>
</feature>
<dbReference type="InterPro" id="IPR025932">
    <property type="entry name" value="Trypano_VSG_B_N_dom"/>
</dbReference>
<proteinExistence type="predicted"/>
<dbReference type="VEuPathDB" id="TriTrypDB:TcIL3000_0_50930"/>
<evidence type="ECO:0000313" key="12">
    <source>
        <dbReference type="EMBL" id="CCD14484.1"/>
    </source>
</evidence>
<comment type="function">
    <text evidence="1">VSG forms a coat on the surface of the parasite. The trypanosome evades the immune response of the host by expressing a series of antigenically distinct VSGs from an estimated 1000 VSG genes.</text>
</comment>